<feature type="region of interest" description="Disordered" evidence="1">
    <location>
        <begin position="56"/>
        <end position="78"/>
    </location>
</feature>
<dbReference type="AlphaFoldDB" id="A0A915K1R7"/>
<protein>
    <submittedName>
        <fullName evidence="3">Uncharacterized protein</fullName>
    </submittedName>
</protein>
<dbReference type="Proteomes" id="UP000887565">
    <property type="component" value="Unplaced"/>
</dbReference>
<feature type="compositionally biased region" description="Low complexity" evidence="1">
    <location>
        <begin position="57"/>
        <end position="67"/>
    </location>
</feature>
<organism evidence="2 3">
    <name type="scientific">Romanomermis culicivorax</name>
    <name type="common">Nematode worm</name>
    <dbReference type="NCBI Taxonomy" id="13658"/>
    <lineage>
        <taxon>Eukaryota</taxon>
        <taxon>Metazoa</taxon>
        <taxon>Ecdysozoa</taxon>
        <taxon>Nematoda</taxon>
        <taxon>Enoplea</taxon>
        <taxon>Dorylaimia</taxon>
        <taxon>Mermithida</taxon>
        <taxon>Mermithoidea</taxon>
        <taxon>Mermithidae</taxon>
        <taxon>Romanomermis</taxon>
    </lineage>
</organism>
<evidence type="ECO:0000313" key="3">
    <source>
        <dbReference type="WBParaSite" id="nRc.2.0.1.t32748-RA"/>
    </source>
</evidence>
<keyword evidence="2" id="KW-1185">Reference proteome</keyword>
<sequence length="78" mass="8216">MKTISKVPKALRKQADITLTGYEKRTLPCEKSSTHISRAGSVGAVAITARRPPPTVRPVILGGSPDSSSPPPLQPSEP</sequence>
<accession>A0A915K1R7</accession>
<name>A0A915K1R7_ROMCU</name>
<evidence type="ECO:0000313" key="2">
    <source>
        <dbReference type="Proteomes" id="UP000887565"/>
    </source>
</evidence>
<evidence type="ECO:0000256" key="1">
    <source>
        <dbReference type="SAM" id="MobiDB-lite"/>
    </source>
</evidence>
<feature type="compositionally biased region" description="Pro residues" evidence="1">
    <location>
        <begin position="68"/>
        <end position="78"/>
    </location>
</feature>
<proteinExistence type="predicted"/>
<dbReference type="WBParaSite" id="nRc.2.0.1.t32748-RA">
    <property type="protein sequence ID" value="nRc.2.0.1.t32748-RA"/>
    <property type="gene ID" value="nRc.2.0.1.g32748"/>
</dbReference>
<reference evidence="3" key="1">
    <citation type="submission" date="2022-11" db="UniProtKB">
        <authorList>
            <consortium name="WormBaseParasite"/>
        </authorList>
    </citation>
    <scope>IDENTIFICATION</scope>
</reference>